<comment type="similarity">
    <text evidence="3 10">Belongs to the cytochrome P450 family.</text>
</comment>
<dbReference type="PRINTS" id="PR00463">
    <property type="entry name" value="EP450I"/>
</dbReference>
<dbReference type="Pfam" id="PF00067">
    <property type="entry name" value="p450"/>
    <property type="match status" value="1"/>
</dbReference>
<reference evidence="12" key="1">
    <citation type="journal article" date="2019" name="Environ. Microbiol.">
        <title>Fungal ecological strategies reflected in gene transcription - a case study of two litter decomposers.</title>
        <authorList>
            <person name="Barbi F."/>
            <person name="Kohler A."/>
            <person name="Barry K."/>
            <person name="Baskaran P."/>
            <person name="Daum C."/>
            <person name="Fauchery L."/>
            <person name="Ihrmark K."/>
            <person name="Kuo A."/>
            <person name="LaButti K."/>
            <person name="Lipzen A."/>
            <person name="Morin E."/>
            <person name="Grigoriev I.V."/>
            <person name="Henrissat B."/>
            <person name="Lindahl B."/>
            <person name="Martin F."/>
        </authorList>
    </citation>
    <scope>NUCLEOTIDE SEQUENCE</scope>
    <source>
        <strain evidence="12">JB14</strain>
    </source>
</reference>
<protein>
    <submittedName>
        <fullName evidence="12">Cytochrome P450</fullName>
    </submittedName>
</protein>
<dbReference type="InterPro" id="IPR036396">
    <property type="entry name" value="Cyt_P450_sf"/>
</dbReference>
<feature type="signal peptide" evidence="11">
    <location>
        <begin position="1"/>
        <end position="18"/>
    </location>
</feature>
<evidence type="ECO:0000256" key="7">
    <source>
        <dbReference type="ARBA" id="ARBA00023004"/>
    </source>
</evidence>
<gene>
    <name evidence="12" type="ORF">BT96DRAFT_921892</name>
</gene>
<name>A0A6A4HG30_9AGAR</name>
<dbReference type="GO" id="GO:0016705">
    <property type="term" value="F:oxidoreductase activity, acting on paired donors, with incorporation or reduction of molecular oxygen"/>
    <property type="evidence" value="ECO:0007669"/>
    <property type="project" value="InterPro"/>
</dbReference>
<keyword evidence="13" id="KW-1185">Reference proteome</keyword>
<evidence type="ECO:0000256" key="9">
    <source>
        <dbReference type="PIRSR" id="PIRSR602401-1"/>
    </source>
</evidence>
<keyword evidence="4 9" id="KW-0349">Heme</keyword>
<keyword evidence="11" id="KW-0732">Signal</keyword>
<accession>A0A6A4HG30</accession>
<dbReference type="InterPro" id="IPR001128">
    <property type="entry name" value="Cyt_P450"/>
</dbReference>
<keyword evidence="7 9" id="KW-0408">Iron</keyword>
<comment type="cofactor">
    <cofactor evidence="1 9">
        <name>heme</name>
        <dbReference type="ChEBI" id="CHEBI:30413"/>
    </cofactor>
</comment>
<evidence type="ECO:0000256" key="8">
    <source>
        <dbReference type="ARBA" id="ARBA00023033"/>
    </source>
</evidence>
<dbReference type="Gene3D" id="1.10.630.10">
    <property type="entry name" value="Cytochrome P450"/>
    <property type="match status" value="1"/>
</dbReference>
<dbReference type="OrthoDB" id="2789670at2759"/>
<dbReference type="InterPro" id="IPR050364">
    <property type="entry name" value="Cytochrome_P450_fung"/>
</dbReference>
<evidence type="ECO:0000256" key="10">
    <source>
        <dbReference type="RuleBase" id="RU000461"/>
    </source>
</evidence>
<dbReference type="PANTHER" id="PTHR46300">
    <property type="entry name" value="P450, PUTATIVE (EUROFUNG)-RELATED-RELATED"/>
    <property type="match status" value="1"/>
</dbReference>
<dbReference type="PRINTS" id="PR00385">
    <property type="entry name" value="P450"/>
</dbReference>
<dbReference type="GO" id="GO:0005506">
    <property type="term" value="F:iron ion binding"/>
    <property type="evidence" value="ECO:0007669"/>
    <property type="project" value="InterPro"/>
</dbReference>
<organism evidence="12 13">
    <name type="scientific">Gymnopus androsaceus JB14</name>
    <dbReference type="NCBI Taxonomy" id="1447944"/>
    <lineage>
        <taxon>Eukaryota</taxon>
        <taxon>Fungi</taxon>
        <taxon>Dikarya</taxon>
        <taxon>Basidiomycota</taxon>
        <taxon>Agaricomycotina</taxon>
        <taxon>Agaricomycetes</taxon>
        <taxon>Agaricomycetidae</taxon>
        <taxon>Agaricales</taxon>
        <taxon>Marasmiineae</taxon>
        <taxon>Omphalotaceae</taxon>
        <taxon>Gymnopus</taxon>
    </lineage>
</organism>
<evidence type="ECO:0000256" key="11">
    <source>
        <dbReference type="SAM" id="SignalP"/>
    </source>
</evidence>
<dbReference type="Proteomes" id="UP000799118">
    <property type="component" value="Unassembled WGS sequence"/>
</dbReference>
<evidence type="ECO:0000256" key="5">
    <source>
        <dbReference type="ARBA" id="ARBA00022723"/>
    </source>
</evidence>
<dbReference type="InterPro" id="IPR002401">
    <property type="entry name" value="Cyt_P450_E_grp-I"/>
</dbReference>
<evidence type="ECO:0000256" key="1">
    <source>
        <dbReference type="ARBA" id="ARBA00001971"/>
    </source>
</evidence>
<evidence type="ECO:0000256" key="2">
    <source>
        <dbReference type="ARBA" id="ARBA00005179"/>
    </source>
</evidence>
<keyword evidence="6 10" id="KW-0560">Oxidoreductase</keyword>
<evidence type="ECO:0000313" key="12">
    <source>
        <dbReference type="EMBL" id="KAE9396856.1"/>
    </source>
</evidence>
<dbReference type="GO" id="GO:0020037">
    <property type="term" value="F:heme binding"/>
    <property type="evidence" value="ECO:0007669"/>
    <property type="project" value="InterPro"/>
</dbReference>
<dbReference type="SUPFAM" id="SSF48264">
    <property type="entry name" value="Cytochrome P450"/>
    <property type="match status" value="1"/>
</dbReference>
<dbReference type="InterPro" id="IPR017972">
    <property type="entry name" value="Cyt_P450_CS"/>
</dbReference>
<evidence type="ECO:0000256" key="6">
    <source>
        <dbReference type="ARBA" id="ARBA00023002"/>
    </source>
</evidence>
<keyword evidence="5 9" id="KW-0479">Metal-binding</keyword>
<evidence type="ECO:0000256" key="3">
    <source>
        <dbReference type="ARBA" id="ARBA00010617"/>
    </source>
</evidence>
<dbReference type="PANTHER" id="PTHR46300:SF5">
    <property type="entry name" value="CYTOCHROME P450"/>
    <property type="match status" value="1"/>
</dbReference>
<feature type="chain" id="PRO_5025338626" evidence="11">
    <location>
        <begin position="19"/>
        <end position="509"/>
    </location>
</feature>
<dbReference type="AlphaFoldDB" id="A0A6A4HG30"/>
<dbReference type="GO" id="GO:0004497">
    <property type="term" value="F:monooxygenase activity"/>
    <property type="evidence" value="ECO:0007669"/>
    <property type="project" value="UniProtKB-KW"/>
</dbReference>
<sequence length="509" mass="58163">MNSLVSWTAIIIVGLSLAHMVSRKLQIRRSLPPGPKADPLIGHLRKIPPVGQPEVFHEWAKKYGDVMYLEVLGRKIIILDTLEAANDLLDKRSAVYSCRPNFVVFNMMGWDRGLAFIQYGKRFLLHRKLFQNYFGRQESMVFNPISYEESIVMVKNLMDRPKDYDKIIGRYTTCIVVRIAYGYSIKDDNDPLAILVDEVGKLIHNSGSPASTPVDFFPWLARFPSWFPGTYYAEYARKWKSLTHEFINYPFNFTKKQLSEGKAQPSFLSKHLTDLETEEIEDEQDYIEDIKNAAGQIYSAGADTSWGTLTVFLMAMVLHPECQTKAQAQIDAVCGPDRLPTFEDHESLPYIEYIMREVMRWHPIAPMGVPHRSLEDDVYNGMFIPAGSILFANIRSMGWHEHIYKDAPTFDPDRYIPKSQGGREEPYLSPFGFGRRICPGRFLAESTVWMAMAMILATCKIGKAKDVDEVEITPEVDFNIGIVNHLKPFKFTLVPRTAKASALVEEAHR</sequence>
<dbReference type="PROSITE" id="PS00086">
    <property type="entry name" value="CYTOCHROME_P450"/>
    <property type="match status" value="1"/>
</dbReference>
<comment type="pathway">
    <text evidence="2">Secondary metabolite biosynthesis.</text>
</comment>
<proteinExistence type="inferred from homology"/>
<evidence type="ECO:0000313" key="13">
    <source>
        <dbReference type="Proteomes" id="UP000799118"/>
    </source>
</evidence>
<evidence type="ECO:0000256" key="4">
    <source>
        <dbReference type="ARBA" id="ARBA00022617"/>
    </source>
</evidence>
<dbReference type="EMBL" id="ML769507">
    <property type="protein sequence ID" value="KAE9396856.1"/>
    <property type="molecule type" value="Genomic_DNA"/>
</dbReference>
<dbReference type="CDD" id="cd11065">
    <property type="entry name" value="CYP64-like"/>
    <property type="match status" value="1"/>
</dbReference>
<feature type="binding site" description="axial binding residue" evidence="9">
    <location>
        <position position="438"/>
    </location>
    <ligand>
        <name>heme</name>
        <dbReference type="ChEBI" id="CHEBI:30413"/>
    </ligand>
    <ligandPart>
        <name>Fe</name>
        <dbReference type="ChEBI" id="CHEBI:18248"/>
    </ligandPart>
</feature>
<keyword evidence="8 10" id="KW-0503">Monooxygenase</keyword>